<dbReference type="AlphaFoldDB" id="A0A5N6GJ09"/>
<evidence type="ECO:0000259" key="2">
    <source>
        <dbReference type="Pfam" id="PF20516"/>
    </source>
</evidence>
<name>A0A5N6GJ09_ASPFL</name>
<feature type="compositionally biased region" description="Low complexity" evidence="1">
    <location>
        <begin position="83"/>
        <end position="103"/>
    </location>
</feature>
<reference evidence="3" key="1">
    <citation type="submission" date="2019-04" db="EMBL/GenBank/DDBJ databases">
        <title>Friends and foes A comparative genomics study of 23 Aspergillus species from section Flavi.</title>
        <authorList>
            <consortium name="DOE Joint Genome Institute"/>
            <person name="Kjaerbolling I."/>
            <person name="Vesth T."/>
            <person name="Frisvad J.C."/>
            <person name="Nybo J.L."/>
            <person name="Theobald S."/>
            <person name="Kildgaard S."/>
            <person name="Isbrandt T."/>
            <person name="Kuo A."/>
            <person name="Sato A."/>
            <person name="Lyhne E.K."/>
            <person name="Kogle M.E."/>
            <person name="Wiebenga A."/>
            <person name="Kun R.S."/>
            <person name="Lubbers R.J."/>
            <person name="Makela M.R."/>
            <person name="Barry K."/>
            <person name="Chovatia M."/>
            <person name="Clum A."/>
            <person name="Daum C."/>
            <person name="Haridas S."/>
            <person name="He G."/>
            <person name="LaButti K."/>
            <person name="Lipzen A."/>
            <person name="Mondo S."/>
            <person name="Riley R."/>
            <person name="Salamov A."/>
            <person name="Simmons B.A."/>
            <person name="Magnuson J.K."/>
            <person name="Henrissat B."/>
            <person name="Mortensen U.H."/>
            <person name="Larsen T.O."/>
            <person name="Devries R.P."/>
            <person name="Grigoriev I.V."/>
            <person name="Machida M."/>
            <person name="Baker S.E."/>
            <person name="Andersen M.R."/>
        </authorList>
    </citation>
    <scope>NUCLEOTIDE SEQUENCE [LARGE SCALE GENOMIC DNA]</scope>
    <source>
        <strain evidence="3">CBS 121.62</strain>
    </source>
</reference>
<sequence length="442" mass="49260">MNDIDSIFAWICDLPDCPHAGPSKRKLAAGPSNKVRQLASPPASFEENEDENMASTPKRRRLGNSRVFDPDATPRPGISSPGSLSRSTSEASSTRSVNSSTKRQMMDLRLSETGVECKALNVDAAPNAAQGLVNTIDEIGRAVDILPHALELTIIEKVNERKLDVRKWRYSFSSGDDDGLPGRIPTFEEVEKLLRKAKECQEFNHEEASWNNQVHLRLLESIFEEPIGGQCDSFNAVSCTTARPHREFKLASTPVKMIDMCIYASTDGDAELSASIRKFCSTTPTRAVNHTDFEPISMRPLLLSIETKRPGVNWDTAQLQIGAWHAAQWSFLRWAVGEKILRQRAEEGIEIPQTDEEQRAFEANKLAALSTLGFIPGIIVQGHRWLLVLSTYEDGKTKLWADHQFGTTQSYLEIYAAVAGMRQLTGWGRDVYIPWFTANVLG</sequence>
<protein>
    <recommendedName>
        <fullName evidence="2">PD-(D/E)XK nuclease-like domain-containing protein</fullName>
    </recommendedName>
</protein>
<organism evidence="3">
    <name type="scientific">Aspergillus flavus</name>
    <dbReference type="NCBI Taxonomy" id="5059"/>
    <lineage>
        <taxon>Eukaryota</taxon>
        <taxon>Fungi</taxon>
        <taxon>Dikarya</taxon>
        <taxon>Ascomycota</taxon>
        <taxon>Pezizomycotina</taxon>
        <taxon>Eurotiomycetes</taxon>
        <taxon>Eurotiomycetidae</taxon>
        <taxon>Eurotiales</taxon>
        <taxon>Aspergillaceae</taxon>
        <taxon>Aspergillus</taxon>
        <taxon>Aspergillus subgen. Circumdati</taxon>
    </lineage>
</organism>
<dbReference type="Pfam" id="PF20516">
    <property type="entry name" value="PDDEXK_12"/>
    <property type="match status" value="1"/>
</dbReference>
<feature type="region of interest" description="Disordered" evidence="1">
    <location>
        <begin position="23"/>
        <end position="104"/>
    </location>
</feature>
<dbReference type="EMBL" id="ML734739">
    <property type="protein sequence ID" value="KAB8240463.1"/>
    <property type="molecule type" value="Genomic_DNA"/>
</dbReference>
<dbReference type="Proteomes" id="UP000325434">
    <property type="component" value="Unassembled WGS sequence"/>
</dbReference>
<evidence type="ECO:0000256" key="1">
    <source>
        <dbReference type="SAM" id="MobiDB-lite"/>
    </source>
</evidence>
<feature type="domain" description="PD-(D/E)XK nuclease-like" evidence="2">
    <location>
        <begin position="159"/>
        <end position="432"/>
    </location>
</feature>
<gene>
    <name evidence="3" type="ORF">BDV35DRAFT_120397</name>
</gene>
<proteinExistence type="predicted"/>
<dbReference type="InterPro" id="IPR046797">
    <property type="entry name" value="PDDEXK_12"/>
</dbReference>
<accession>A0A5N6GJ09</accession>
<evidence type="ECO:0000313" key="3">
    <source>
        <dbReference type="EMBL" id="KAB8240463.1"/>
    </source>
</evidence>